<evidence type="ECO:0000313" key="2">
    <source>
        <dbReference type="Proteomes" id="UP000005244"/>
    </source>
</evidence>
<proteinExistence type="predicted"/>
<reference evidence="1 2" key="1">
    <citation type="submission" date="2012-07" db="EMBL/GenBank/DDBJ databases">
        <authorList>
            <person name="Durkin A.S."/>
            <person name="McCorrison J."/>
            <person name="Torralba M."/>
            <person name="Gillis M."/>
            <person name="Methe B."/>
            <person name="Sutton G."/>
            <person name="Nelson K.E."/>
        </authorList>
    </citation>
    <scope>NUCLEOTIDE SEQUENCE [LARGE SCALE GENOMIC DNA]</scope>
    <source>
        <strain evidence="1 2">OBRC8</strain>
    </source>
</reference>
<dbReference type="Proteomes" id="UP000005244">
    <property type="component" value="Unassembled WGS sequence"/>
</dbReference>
<evidence type="ECO:0000313" key="1">
    <source>
        <dbReference type="EMBL" id="EJU21428.1"/>
    </source>
</evidence>
<name>J6HFA1_9FIRM</name>
<comment type="caution">
    <text evidence="1">The sequence shown here is derived from an EMBL/GenBank/DDBJ whole genome shotgun (WGS) entry which is preliminary data.</text>
</comment>
<keyword evidence="2" id="KW-1185">Reference proteome</keyword>
<protein>
    <submittedName>
        <fullName evidence="1">Uncharacterized protein</fullName>
    </submittedName>
</protein>
<dbReference type="EMBL" id="ALNK01000027">
    <property type="protein sequence ID" value="EJU21428.1"/>
    <property type="molecule type" value="Genomic_DNA"/>
</dbReference>
<dbReference type="RefSeq" id="WP_009531277.1">
    <property type="nucleotide sequence ID" value="NZ_ALNK01000027.1"/>
</dbReference>
<dbReference type="AlphaFoldDB" id="J6HFA1"/>
<organism evidence="1 2">
    <name type="scientific">Peptoanaerobacter stomatis</name>
    <dbReference type="NCBI Taxonomy" id="796937"/>
    <lineage>
        <taxon>Bacteria</taxon>
        <taxon>Bacillati</taxon>
        <taxon>Bacillota</taxon>
        <taxon>Clostridia</taxon>
        <taxon>Peptostreptococcales</taxon>
        <taxon>Filifactoraceae</taxon>
        <taxon>Peptoanaerobacter</taxon>
    </lineage>
</organism>
<sequence>MKLYVAKKIIDDLELLIKGIDPSTHNEITVDTILNSKYNNMLLKEVHKMLSQYLTQYDVNCGFNKRRKHFFYIDDFQKKEIPISEYAIPISTFAYTLNKFIDEKTMKKVKGSEITRWLMNEGYLKEIEHDDGKVFKVLTDKAGEIGMLKETKTNSYGRTYDVNLYSAQTQKFIINNLDAISQFIKIHFRNV</sequence>
<accession>J6HFA1</accession>
<gene>
    <name evidence="1" type="ORF">HMPREF1143_0282</name>
</gene>